<dbReference type="PANTHER" id="PTHR33375:SF1">
    <property type="entry name" value="CHROMOSOME-PARTITIONING PROTEIN PARB-RELATED"/>
    <property type="match status" value="1"/>
</dbReference>
<name>A0A6N7Z522_9PSEU</name>
<dbReference type="AlphaFoldDB" id="A0A6N7Z522"/>
<dbReference type="InterPro" id="IPR050336">
    <property type="entry name" value="Chromosome_partition/occlusion"/>
</dbReference>
<keyword evidence="4" id="KW-1185">Reference proteome</keyword>
<feature type="domain" description="ParB-like N-terminal" evidence="2">
    <location>
        <begin position="35"/>
        <end position="119"/>
    </location>
</feature>
<protein>
    <submittedName>
        <fullName evidence="3">Streptomycin biosynthesis protein</fullName>
    </submittedName>
</protein>
<dbReference type="InterPro" id="IPR036086">
    <property type="entry name" value="ParB/Sulfiredoxin_sf"/>
</dbReference>
<feature type="region of interest" description="Disordered" evidence="1">
    <location>
        <begin position="238"/>
        <end position="260"/>
    </location>
</feature>
<dbReference type="RefSeq" id="WP_154757775.1">
    <property type="nucleotide sequence ID" value="NZ_WMBA01000023.1"/>
</dbReference>
<evidence type="ECO:0000313" key="4">
    <source>
        <dbReference type="Proteomes" id="UP000440096"/>
    </source>
</evidence>
<dbReference type="Gene3D" id="3.90.1530.10">
    <property type="entry name" value="Conserved hypothetical protein from pyrococcus furiosus pfu- 392566-001, ParB domain"/>
    <property type="match status" value="1"/>
</dbReference>
<dbReference type="GO" id="GO:0045881">
    <property type="term" value="P:positive regulation of sporulation resulting in formation of a cellular spore"/>
    <property type="evidence" value="ECO:0007669"/>
    <property type="project" value="TreeGrafter"/>
</dbReference>
<comment type="caution">
    <text evidence="3">The sequence shown here is derived from an EMBL/GenBank/DDBJ whole genome shotgun (WGS) entry which is preliminary data.</text>
</comment>
<dbReference type="PANTHER" id="PTHR33375">
    <property type="entry name" value="CHROMOSOME-PARTITIONING PROTEIN PARB-RELATED"/>
    <property type="match status" value="1"/>
</dbReference>
<dbReference type="GO" id="GO:0007059">
    <property type="term" value="P:chromosome segregation"/>
    <property type="evidence" value="ECO:0007669"/>
    <property type="project" value="TreeGrafter"/>
</dbReference>
<dbReference type="Pfam" id="PF02195">
    <property type="entry name" value="ParB_N"/>
    <property type="match status" value="1"/>
</dbReference>
<evidence type="ECO:0000256" key="1">
    <source>
        <dbReference type="SAM" id="MobiDB-lite"/>
    </source>
</evidence>
<organism evidence="3 4">
    <name type="scientific">Amycolatopsis pithecellobii</name>
    <dbReference type="NCBI Taxonomy" id="664692"/>
    <lineage>
        <taxon>Bacteria</taxon>
        <taxon>Bacillati</taxon>
        <taxon>Actinomycetota</taxon>
        <taxon>Actinomycetes</taxon>
        <taxon>Pseudonocardiales</taxon>
        <taxon>Pseudonocardiaceae</taxon>
        <taxon>Amycolatopsis</taxon>
    </lineage>
</organism>
<dbReference type="Proteomes" id="UP000440096">
    <property type="component" value="Unassembled WGS sequence"/>
</dbReference>
<reference evidence="3 4" key="1">
    <citation type="submission" date="2019-11" db="EMBL/GenBank/DDBJ databases">
        <title>Draft genome of Amycolatopsis RM579.</title>
        <authorList>
            <person name="Duangmal K."/>
            <person name="Mingma R."/>
        </authorList>
    </citation>
    <scope>NUCLEOTIDE SEQUENCE [LARGE SCALE GENOMIC DNA]</scope>
    <source>
        <strain evidence="3 4">RM579</strain>
    </source>
</reference>
<dbReference type="SMART" id="SM00470">
    <property type="entry name" value="ParB"/>
    <property type="match status" value="1"/>
</dbReference>
<gene>
    <name evidence="3" type="ORF">GKO32_16600</name>
</gene>
<dbReference type="InterPro" id="IPR003115">
    <property type="entry name" value="ParB_N"/>
</dbReference>
<accession>A0A6N7Z522</accession>
<evidence type="ECO:0000259" key="2">
    <source>
        <dbReference type="SMART" id="SM00470"/>
    </source>
</evidence>
<sequence>MPARDDRSSRLADHGEAELPADHWLTAQLGSCPLTRLPIDALLPADSPRQGGTSHSHAELLAEVEGTLPPIVVHGPTMRVVDGMHRVRAAQARGQRDIAAKVYDGTERDAFVIAVKLNVQHGLPLGRAERVAAAERIVDSHPDWSNRMIASATGLSPSTVAQIRKRSSDSIDQLDARRGQDGRVRPLNSAAGRLLAGKLLAERPEASLRAVAREAGVSPSTVQDVRQRLRAGEHPLRDRQRIGTGGAGAVRPEPSRELQPQFVSDPVGRLADLKNDPALRFRDTGRVLLRWLDVHIGGMAHWDDIVHKVPEHLVGTVADLARSHAQAWSRFAEHLERRAIDDGRRARSSESDVGPVEKR</sequence>
<proteinExistence type="predicted"/>
<dbReference type="EMBL" id="WMBA01000023">
    <property type="protein sequence ID" value="MTD55584.1"/>
    <property type="molecule type" value="Genomic_DNA"/>
</dbReference>
<dbReference type="GO" id="GO:0005694">
    <property type="term" value="C:chromosome"/>
    <property type="evidence" value="ECO:0007669"/>
    <property type="project" value="TreeGrafter"/>
</dbReference>
<dbReference type="SUPFAM" id="SSF110849">
    <property type="entry name" value="ParB/Sulfiredoxin"/>
    <property type="match status" value="1"/>
</dbReference>
<dbReference type="OrthoDB" id="3701787at2"/>
<evidence type="ECO:0000313" key="3">
    <source>
        <dbReference type="EMBL" id="MTD55584.1"/>
    </source>
</evidence>